<name>A0ACC0M7Y8_RHOML</name>
<protein>
    <submittedName>
        <fullName evidence="1">Uncharacterized protein</fullName>
    </submittedName>
</protein>
<comment type="caution">
    <text evidence="1">The sequence shown here is derived from an EMBL/GenBank/DDBJ whole genome shotgun (WGS) entry which is preliminary data.</text>
</comment>
<dbReference type="Proteomes" id="UP001062846">
    <property type="component" value="Chromosome 10"/>
</dbReference>
<evidence type="ECO:0000313" key="1">
    <source>
        <dbReference type="EMBL" id="KAI8536528.1"/>
    </source>
</evidence>
<sequence>MEEKVKLVALVGAGALLGSVTSIALLRFYTSYLVGRGFTPETSAKGHDVCGDRNHGRASSDLLKDEIVSEQLTRNIQFFGIESQHNVSASYVVVIGLGGVGSHAASMLLRSGVGRLLLVDFDQVSVSSLNRHAVATREDVGIPKAHCLKKHFLSIFPECLVEAKVLLYDASSEEEILSGHPDFVLDCIDNIDTKVALLAACVHRGLKVLSAMGAGARADPTRIRVADLRESTNDPLSRAVRHRLRKDYGIEGGIPVVFSLEKPRAKLLPFKGPSGGEENPSDYQIVPGFRVRIIPVLGTIPAIFGQVMASYVITQLAGFEVQTEPLVNFDMDHYRVLHQRLIEHEELLYGTAMQVQVDVEEVMYIAKELWRGRSARDEYMKDIGRGMWRSINDLMLVRWDRAKPAAISNLVLLRFKEADEHELQTLEDIKENEPEFFSRVSSVLKRAELDFATEDVNFQSVPDLQKSMYKVVDGFPCVRLLNLSGEIGCSNPGREKVVAPIVRYKNADKLAQLSAILVSLQEFDSFFLRVSNDVDFAKYVGGVLVESGTDVQNELKGVSMDEKFPQAEFSPYKNISYQWNPIGSGIMWNNYDFPVFLLSDSSTSTLKEAAIKNEGNKKAYTTDVAEFDLVMQTTKSGTRDSESCLKEGTCLPLGGYSKRILLFLKHHDAHIEIRNAKGSVWSALPPVNTSSSESSKHIILAVASMDSASFFRDKSLGADSPISGLISLLVAVDALSHVVDDLGKQLVFVIFTGEAWGFLGSRRFLLELDQNSDAVNGLNSSLIDMILEVGSVGKGFSQGTKGFFAHTTQVSAATNETLNALKLAQHSLQSSGIDISRANASNPGIPPSSLMAFLRKVCDAVMRIPGNSQTSGVVLEDFDSAFTNQFYHSHLDDLSNINSSSIVAAASIVARTLYILASNKKDLTATSLSAINVNASLVEELMGCLLSCEPGLSCGLVNHYISPTNTCPSHYVGVLEGEPSSTPYPGYISDVSRFLWNFLAEKTSIPSESASSGCPKNCSGANHLCVRSEIDGKGVCVVSTTRCLY</sequence>
<reference evidence="1" key="1">
    <citation type="submission" date="2022-02" db="EMBL/GenBank/DDBJ databases">
        <title>Plant Genome Project.</title>
        <authorList>
            <person name="Zhang R.-G."/>
        </authorList>
    </citation>
    <scope>NUCLEOTIDE SEQUENCE</scope>
    <source>
        <strain evidence="1">AT1</strain>
    </source>
</reference>
<gene>
    <name evidence="1" type="ORF">RHMOL_Rhmol10G0264500</name>
</gene>
<evidence type="ECO:0000313" key="2">
    <source>
        <dbReference type="Proteomes" id="UP001062846"/>
    </source>
</evidence>
<accession>A0ACC0M7Y8</accession>
<proteinExistence type="predicted"/>
<dbReference type="EMBL" id="CM046397">
    <property type="protein sequence ID" value="KAI8536528.1"/>
    <property type="molecule type" value="Genomic_DNA"/>
</dbReference>
<organism evidence="1 2">
    <name type="scientific">Rhododendron molle</name>
    <name type="common">Chinese azalea</name>
    <name type="synonym">Azalea mollis</name>
    <dbReference type="NCBI Taxonomy" id="49168"/>
    <lineage>
        <taxon>Eukaryota</taxon>
        <taxon>Viridiplantae</taxon>
        <taxon>Streptophyta</taxon>
        <taxon>Embryophyta</taxon>
        <taxon>Tracheophyta</taxon>
        <taxon>Spermatophyta</taxon>
        <taxon>Magnoliopsida</taxon>
        <taxon>eudicotyledons</taxon>
        <taxon>Gunneridae</taxon>
        <taxon>Pentapetalae</taxon>
        <taxon>asterids</taxon>
        <taxon>Ericales</taxon>
        <taxon>Ericaceae</taxon>
        <taxon>Ericoideae</taxon>
        <taxon>Rhodoreae</taxon>
        <taxon>Rhododendron</taxon>
    </lineage>
</organism>
<keyword evidence="2" id="KW-1185">Reference proteome</keyword>